<keyword evidence="4 5" id="KW-0732">Signal</keyword>
<dbReference type="EC" id="1.1.1.105" evidence="6"/>
<name>A0ABV2AJ63_9EUKA</name>
<reference evidence="6 7" key="1">
    <citation type="journal article" date="2024" name="BMC Biol.">
        <title>Comparative genomics of Ascetosporea gives new insight into the evolutionary basis for animal parasitism in Rhizaria.</title>
        <authorList>
            <person name="Hiltunen Thoren M."/>
            <person name="Onut-Brannstrom I."/>
            <person name="Alfjorden A."/>
            <person name="Peckova H."/>
            <person name="Swords F."/>
            <person name="Hooper C."/>
            <person name="Holzer A.S."/>
            <person name="Bass D."/>
            <person name="Burki F."/>
        </authorList>
    </citation>
    <scope>NUCLEOTIDE SEQUENCE [LARGE SCALE GENOMIC DNA]</scope>
    <source>
        <strain evidence="6">20-A016</strain>
    </source>
</reference>
<feature type="chain" id="PRO_5045256603" evidence="5">
    <location>
        <begin position="17"/>
        <end position="305"/>
    </location>
</feature>
<protein>
    <submittedName>
        <fullName evidence="6">Nitrogen permease regulator-like 2</fullName>
        <ecNumber evidence="6">1.1.1.105</ecNumber>
    </submittedName>
</protein>
<evidence type="ECO:0000256" key="1">
    <source>
        <dbReference type="ARBA" id="ARBA00004687"/>
    </source>
</evidence>
<evidence type="ECO:0000256" key="4">
    <source>
        <dbReference type="ARBA" id="ARBA00022729"/>
    </source>
</evidence>
<evidence type="ECO:0000256" key="2">
    <source>
        <dbReference type="ARBA" id="ARBA00009941"/>
    </source>
</evidence>
<keyword evidence="6" id="KW-0560">Oxidoreductase</keyword>
<evidence type="ECO:0000313" key="6">
    <source>
        <dbReference type="EMBL" id="MES1919282.1"/>
    </source>
</evidence>
<dbReference type="PANTHER" id="PTHR48067">
    <property type="entry name" value="GPI-ANCHOR TRANSAMIDASE"/>
    <property type="match status" value="1"/>
</dbReference>
<accession>A0ABV2AJ63</accession>
<evidence type="ECO:0000256" key="3">
    <source>
        <dbReference type="ARBA" id="ARBA00022502"/>
    </source>
</evidence>
<dbReference type="Gene3D" id="3.40.50.1460">
    <property type="match status" value="1"/>
</dbReference>
<dbReference type="PRINTS" id="PR00776">
    <property type="entry name" value="HEMOGLOBNASE"/>
</dbReference>
<organism evidence="6 7">
    <name type="scientific">Bonamia ostreae</name>
    <dbReference type="NCBI Taxonomy" id="126728"/>
    <lineage>
        <taxon>Eukaryota</taxon>
        <taxon>Sar</taxon>
        <taxon>Rhizaria</taxon>
        <taxon>Endomyxa</taxon>
        <taxon>Ascetosporea</taxon>
        <taxon>Haplosporida</taxon>
        <taxon>Bonamia</taxon>
    </lineage>
</organism>
<keyword evidence="7" id="KW-1185">Reference proteome</keyword>
<sequence>MLIAVMAFSTLVLSRASHSNNWAVILSTSKYWFNYRHSANALSIYHILKENGIPDSQIILMLPEDTACDRRNVFPASIFNENGGANLVSDQIEVDYRGDEVTVENFIRVLTGRHHRHTPMSKRLNTDGSSNILVYMTGHGGENFLKFRDKEEIQSQDLADAIKQMEIQGRFNEILLVTDTCEAFSLYKSLYSANVIAVASSDVGESSYSVLFPDRLVRLRHEHRQHAHRPVHALHAQVFPAEGEHQTEDRALRWFAHFKFEFVRNQDLRSTPKIAVYSLDRKLESVILADFFGSRIEAVLTDERT</sequence>
<comment type="pathway">
    <text evidence="1">Glycolipid biosynthesis; glycosylphosphatidylinositol-anchor biosynthesis.</text>
</comment>
<gene>
    <name evidence="6" type="primary">NPRL2</name>
    <name evidence="6" type="ORF">MHBO_001141</name>
</gene>
<dbReference type="InterPro" id="IPR028361">
    <property type="entry name" value="GPI_transamidase"/>
</dbReference>
<keyword evidence="3" id="KW-0337">GPI-anchor biosynthesis</keyword>
<dbReference type="GO" id="GO:0004745">
    <property type="term" value="F:all-trans-retinol dehydrogenase (NAD+) activity"/>
    <property type="evidence" value="ECO:0007669"/>
    <property type="project" value="UniProtKB-EC"/>
</dbReference>
<comment type="similarity">
    <text evidence="2">Belongs to the peptidase C13 family.</text>
</comment>
<evidence type="ECO:0000313" key="7">
    <source>
        <dbReference type="Proteomes" id="UP001439008"/>
    </source>
</evidence>
<dbReference type="InterPro" id="IPR001096">
    <property type="entry name" value="Peptidase_C13"/>
</dbReference>
<feature type="signal peptide" evidence="5">
    <location>
        <begin position="1"/>
        <end position="16"/>
    </location>
</feature>
<proteinExistence type="inferred from homology"/>
<dbReference type="EMBL" id="JBDODL010000245">
    <property type="protein sequence ID" value="MES1919282.1"/>
    <property type="molecule type" value="Genomic_DNA"/>
</dbReference>
<dbReference type="Pfam" id="PF01650">
    <property type="entry name" value="Peptidase_C13"/>
    <property type="match status" value="1"/>
</dbReference>
<dbReference type="PANTHER" id="PTHR48067:SF1">
    <property type="entry name" value="GPI-ANCHOR TRANSAMIDASE"/>
    <property type="match status" value="1"/>
</dbReference>
<evidence type="ECO:0000256" key="5">
    <source>
        <dbReference type="SAM" id="SignalP"/>
    </source>
</evidence>
<feature type="non-terminal residue" evidence="6">
    <location>
        <position position="305"/>
    </location>
</feature>
<dbReference type="Proteomes" id="UP001439008">
    <property type="component" value="Unassembled WGS sequence"/>
</dbReference>
<comment type="caution">
    <text evidence="6">The sequence shown here is derived from an EMBL/GenBank/DDBJ whole genome shotgun (WGS) entry which is preliminary data.</text>
</comment>